<name>A0A0C1QTK2_9BACT</name>
<dbReference type="AlphaFoldDB" id="A0A0C1QTK2"/>
<dbReference type="SUPFAM" id="SSF160527">
    <property type="entry name" value="V-type ATPase subunit E-like"/>
    <property type="match status" value="1"/>
</dbReference>
<organism evidence="2 3">
    <name type="scientific">Geobacter soli</name>
    <dbReference type="NCBI Taxonomy" id="1510391"/>
    <lineage>
        <taxon>Bacteria</taxon>
        <taxon>Pseudomonadati</taxon>
        <taxon>Thermodesulfobacteriota</taxon>
        <taxon>Desulfuromonadia</taxon>
        <taxon>Geobacterales</taxon>
        <taxon>Geobacteraceae</taxon>
        <taxon>Geobacter</taxon>
    </lineage>
</organism>
<dbReference type="EMBL" id="JXBL01000001">
    <property type="protein sequence ID" value="KIE41566.1"/>
    <property type="molecule type" value="Genomic_DNA"/>
</dbReference>
<dbReference type="Proteomes" id="UP000031433">
    <property type="component" value="Unassembled WGS sequence"/>
</dbReference>
<gene>
    <name evidence="2" type="ORF">SE37_02440</name>
</gene>
<reference evidence="2 3" key="1">
    <citation type="submission" date="2015-01" db="EMBL/GenBank/DDBJ databases">
        <title>Genome sequence of the anaerobic bacterium Geobacter soli GSS01, a dissimilatory Fe(III) reducer from soil.</title>
        <authorList>
            <person name="Yang G."/>
            <person name="Zhou S."/>
        </authorList>
    </citation>
    <scope>NUCLEOTIDE SEQUENCE [LARGE SCALE GENOMIC DNA]</scope>
    <source>
        <strain evidence="2 3">GSS01</strain>
    </source>
</reference>
<protein>
    <recommendedName>
        <fullName evidence="4">ATPase</fullName>
    </recommendedName>
</protein>
<evidence type="ECO:0000313" key="3">
    <source>
        <dbReference type="Proteomes" id="UP000031433"/>
    </source>
</evidence>
<evidence type="ECO:0000256" key="1">
    <source>
        <dbReference type="SAM" id="Coils"/>
    </source>
</evidence>
<accession>A0A0C1QTK2</accession>
<dbReference type="Gene3D" id="3.30.2320.30">
    <property type="entry name" value="ATP synthase, E subunit, C-terminal"/>
    <property type="match status" value="1"/>
</dbReference>
<feature type="coiled-coil region" evidence="1">
    <location>
        <begin position="15"/>
        <end position="68"/>
    </location>
</feature>
<dbReference type="InterPro" id="IPR038495">
    <property type="entry name" value="ATPase_E_C"/>
</dbReference>
<evidence type="ECO:0008006" key="4">
    <source>
        <dbReference type="Google" id="ProtNLM"/>
    </source>
</evidence>
<keyword evidence="1" id="KW-0175">Coiled coil</keyword>
<evidence type="ECO:0000313" key="2">
    <source>
        <dbReference type="EMBL" id="KIE41566.1"/>
    </source>
</evidence>
<keyword evidence="3" id="KW-1185">Reference proteome</keyword>
<proteinExistence type="predicted"/>
<comment type="caution">
    <text evidence="2">The sequence shown here is derived from an EMBL/GenBank/DDBJ whole genome shotgun (WGS) entry which is preliminary data.</text>
</comment>
<sequence length="187" mass="20753">MGTAELLAALRSEGKRKEEAIRRRAGEEAARLREEAALGLARLREMHLQEQERLIAAQERAILAEAERAARRVRLVAEEEMASRFHDLARRLLPRLRDGDYPAAFARLAAELPPLAWETVRVNPADGERAVVLFPGARIETDPAISGGMEAITEGGRMRVVNTLEKRLARGWPDILPHLLAEAATDA</sequence>